<name>A0A7S2TFP6_9EUKA</name>
<protein>
    <submittedName>
        <fullName evidence="1">Uncharacterized protein</fullName>
    </submittedName>
</protein>
<gene>
    <name evidence="1" type="ORF">LSP00402_LOCUS1460</name>
</gene>
<proteinExistence type="predicted"/>
<evidence type="ECO:0000313" key="1">
    <source>
        <dbReference type="EMBL" id="CAD9746778.1"/>
    </source>
</evidence>
<reference evidence="1" key="1">
    <citation type="submission" date="2021-01" db="EMBL/GenBank/DDBJ databases">
        <authorList>
            <person name="Corre E."/>
            <person name="Pelletier E."/>
            <person name="Niang G."/>
            <person name="Scheremetjew M."/>
            <person name="Finn R."/>
            <person name="Kale V."/>
            <person name="Holt S."/>
            <person name="Cochrane G."/>
            <person name="Meng A."/>
            <person name="Brown T."/>
            <person name="Cohen L."/>
        </authorList>
    </citation>
    <scope>NUCLEOTIDE SEQUENCE</scope>
    <source>
        <strain evidence="1">CCMP622</strain>
    </source>
</reference>
<dbReference type="EMBL" id="HBHP01002239">
    <property type="protein sequence ID" value="CAD9746778.1"/>
    <property type="molecule type" value="Transcribed_RNA"/>
</dbReference>
<sequence length="103" mass="11880">MADLWQTSRFDEIMPTTLSPKTKPEPASDAGIMMEQKLKMSEENSIIPIDLPKFEKKKSHPVFKLKRQGSLRIVAGVHCAMERRFFCICNDQKDTQSQHDFPL</sequence>
<accession>A0A7S2TFP6</accession>
<organism evidence="1">
    <name type="scientific">Lotharella oceanica</name>
    <dbReference type="NCBI Taxonomy" id="641309"/>
    <lineage>
        <taxon>Eukaryota</taxon>
        <taxon>Sar</taxon>
        <taxon>Rhizaria</taxon>
        <taxon>Cercozoa</taxon>
        <taxon>Chlorarachniophyceae</taxon>
        <taxon>Lotharella</taxon>
    </lineage>
</organism>
<dbReference type="AlphaFoldDB" id="A0A7S2TFP6"/>